<reference evidence="5 6" key="1">
    <citation type="journal article" date="2018" name="Nat. Ecol. Evol.">
        <title>Genomic signatures of mitonuclear coevolution across populations of Tigriopus californicus.</title>
        <authorList>
            <person name="Barreto F.S."/>
            <person name="Watson E.T."/>
            <person name="Lima T.G."/>
            <person name="Willett C.S."/>
            <person name="Edmands S."/>
            <person name="Li W."/>
            <person name="Burton R.S."/>
        </authorList>
    </citation>
    <scope>NUCLEOTIDE SEQUENCE [LARGE SCALE GENOMIC DNA]</scope>
    <source>
        <strain evidence="5 6">San Diego</strain>
    </source>
</reference>
<gene>
    <name evidence="5" type="ORF">TCAL_11417</name>
</gene>
<dbReference type="InterPro" id="IPR011992">
    <property type="entry name" value="EF-hand-dom_pair"/>
</dbReference>
<dbReference type="SMART" id="SM00054">
    <property type="entry name" value="EFh"/>
    <property type="match status" value="2"/>
</dbReference>
<evidence type="ECO:0000256" key="2">
    <source>
        <dbReference type="ARBA" id="ARBA00022737"/>
    </source>
</evidence>
<evidence type="ECO:0000256" key="1">
    <source>
        <dbReference type="ARBA" id="ARBA00022723"/>
    </source>
</evidence>
<dbReference type="SUPFAM" id="SSF47473">
    <property type="entry name" value="EF-hand"/>
    <property type="match status" value="1"/>
</dbReference>
<dbReference type="Pfam" id="PF13499">
    <property type="entry name" value="EF-hand_7"/>
    <property type="match status" value="1"/>
</dbReference>
<dbReference type="PRINTS" id="PR00450">
    <property type="entry name" value="RECOVERIN"/>
</dbReference>
<dbReference type="PANTHER" id="PTHR23055:SF69">
    <property type="entry name" value="NEURONAL CALCIUM SENSOR 2"/>
    <property type="match status" value="1"/>
</dbReference>
<dbReference type="InterPro" id="IPR002048">
    <property type="entry name" value="EF_hand_dom"/>
</dbReference>
<dbReference type="CDD" id="cd00051">
    <property type="entry name" value="EFh"/>
    <property type="match status" value="1"/>
</dbReference>
<comment type="caution">
    <text evidence="5">The sequence shown here is derived from an EMBL/GenBank/DDBJ whole genome shotgun (WGS) entry which is preliminary data.</text>
</comment>
<evidence type="ECO:0000313" key="6">
    <source>
        <dbReference type="Proteomes" id="UP000318571"/>
    </source>
</evidence>
<dbReference type="Gene3D" id="1.10.238.10">
    <property type="entry name" value="EF-hand"/>
    <property type="match status" value="1"/>
</dbReference>
<proteinExistence type="predicted"/>
<evidence type="ECO:0000256" key="3">
    <source>
        <dbReference type="ARBA" id="ARBA00022837"/>
    </source>
</evidence>
<sequence>MLWPLRLEWGRWKADELRKGQMGHFQAYTEDEIRVCEGMYDVDGNGVIDQEEMTKIVQAIYDMLGAGATKPTDSAEERAKNIFSRMDENGDGHLTEEEFLRGCLQDDELSKMLAPNVVQ</sequence>
<feature type="domain" description="EF-hand" evidence="4">
    <location>
        <begin position="74"/>
        <end position="109"/>
    </location>
</feature>
<organism evidence="5 6">
    <name type="scientific">Tigriopus californicus</name>
    <name type="common">Marine copepod</name>
    <dbReference type="NCBI Taxonomy" id="6832"/>
    <lineage>
        <taxon>Eukaryota</taxon>
        <taxon>Metazoa</taxon>
        <taxon>Ecdysozoa</taxon>
        <taxon>Arthropoda</taxon>
        <taxon>Crustacea</taxon>
        <taxon>Multicrustacea</taxon>
        <taxon>Hexanauplia</taxon>
        <taxon>Copepoda</taxon>
        <taxon>Harpacticoida</taxon>
        <taxon>Harpacticidae</taxon>
        <taxon>Tigriopus</taxon>
    </lineage>
</organism>
<evidence type="ECO:0000259" key="4">
    <source>
        <dbReference type="PROSITE" id="PS50222"/>
    </source>
</evidence>
<dbReference type="Proteomes" id="UP000318571">
    <property type="component" value="Chromosome 9"/>
</dbReference>
<feature type="domain" description="EF-hand" evidence="4">
    <location>
        <begin position="28"/>
        <end position="63"/>
    </location>
</feature>
<dbReference type="PROSITE" id="PS50222">
    <property type="entry name" value="EF_HAND_2"/>
    <property type="match status" value="2"/>
</dbReference>
<dbReference type="InterPro" id="IPR028846">
    <property type="entry name" value="Recoverin"/>
</dbReference>
<dbReference type="OMA" id="DEIRVCE"/>
<dbReference type="STRING" id="6832.A0A553NZK7"/>
<keyword evidence="1" id="KW-0479">Metal-binding</keyword>
<accession>A0A553NZK7</accession>
<dbReference type="PANTHER" id="PTHR23055">
    <property type="entry name" value="CALCIUM BINDING PROTEINS"/>
    <property type="match status" value="1"/>
</dbReference>
<dbReference type="EMBL" id="VCGU01000009">
    <property type="protein sequence ID" value="TRY70865.1"/>
    <property type="molecule type" value="Genomic_DNA"/>
</dbReference>
<keyword evidence="2" id="KW-0677">Repeat</keyword>
<protein>
    <recommendedName>
        <fullName evidence="4">EF-hand domain-containing protein</fullName>
    </recommendedName>
</protein>
<dbReference type="GO" id="GO:0005509">
    <property type="term" value="F:calcium ion binding"/>
    <property type="evidence" value="ECO:0007669"/>
    <property type="project" value="InterPro"/>
</dbReference>
<dbReference type="PROSITE" id="PS00018">
    <property type="entry name" value="EF_HAND_1"/>
    <property type="match status" value="2"/>
</dbReference>
<dbReference type="AlphaFoldDB" id="A0A553NZK7"/>
<evidence type="ECO:0000313" key="5">
    <source>
        <dbReference type="EMBL" id="TRY70865.1"/>
    </source>
</evidence>
<keyword evidence="6" id="KW-1185">Reference proteome</keyword>
<keyword evidence="3" id="KW-0106">Calcium</keyword>
<dbReference type="InterPro" id="IPR018247">
    <property type="entry name" value="EF_Hand_1_Ca_BS"/>
</dbReference>
<name>A0A553NZK7_TIGCA</name>